<dbReference type="InParanoid" id="A0A1X7TNM8"/>
<dbReference type="AlphaFoldDB" id="A0A1X7TNM8"/>
<dbReference type="EnsemblMetazoa" id="Aqu2.1.16485_001">
    <property type="protein sequence ID" value="Aqu2.1.16485_001"/>
    <property type="gene ID" value="Aqu2.1.16485"/>
</dbReference>
<reference evidence="1" key="1">
    <citation type="submission" date="2017-05" db="UniProtKB">
        <authorList>
            <consortium name="EnsemblMetazoa"/>
        </authorList>
    </citation>
    <scope>IDENTIFICATION</scope>
</reference>
<name>A0A1X7TNM8_AMPQE</name>
<protein>
    <submittedName>
        <fullName evidence="1">Uncharacterized protein</fullName>
    </submittedName>
</protein>
<organism evidence="1">
    <name type="scientific">Amphimedon queenslandica</name>
    <name type="common">Sponge</name>
    <dbReference type="NCBI Taxonomy" id="400682"/>
    <lineage>
        <taxon>Eukaryota</taxon>
        <taxon>Metazoa</taxon>
        <taxon>Porifera</taxon>
        <taxon>Demospongiae</taxon>
        <taxon>Heteroscleromorpha</taxon>
        <taxon>Haplosclerida</taxon>
        <taxon>Niphatidae</taxon>
        <taxon>Amphimedon</taxon>
    </lineage>
</organism>
<accession>A0A1X7TNM8</accession>
<evidence type="ECO:0000313" key="1">
    <source>
        <dbReference type="EnsemblMetazoa" id="Aqu2.1.16485_001"/>
    </source>
</evidence>
<proteinExistence type="predicted"/>
<sequence>YLFLQNQEIGEDLTLVKLSYLLYNLMVAHAYKAKFSANIPELQQRKICKVDTVEH</sequence>